<feature type="transmembrane region" description="Helical" evidence="1">
    <location>
        <begin position="6"/>
        <end position="26"/>
    </location>
</feature>
<protein>
    <submittedName>
        <fullName evidence="2">OMP1859</fullName>
    </submittedName>
</protein>
<reference evidence="2" key="1">
    <citation type="submission" date="2016-10" db="EMBL/GenBank/DDBJ databases">
        <title>Proteomic and phylogenetic analysis of the outer membrane protein repertoire of gastric Helicobacter species.</title>
        <authorList>
            <person name="Joosten M."/>
        </authorList>
    </citation>
    <scope>NUCLEOTIDE SEQUENCE</scope>
    <source>
        <strain evidence="2">10</strain>
    </source>
</reference>
<organism evidence="2">
    <name type="scientific">Helicobacter bizzozeronii</name>
    <dbReference type="NCBI Taxonomy" id="56877"/>
    <lineage>
        <taxon>Bacteria</taxon>
        <taxon>Pseudomonadati</taxon>
        <taxon>Campylobacterota</taxon>
        <taxon>Epsilonproteobacteria</taxon>
        <taxon>Campylobacterales</taxon>
        <taxon>Helicobacteraceae</taxon>
        <taxon>Helicobacter</taxon>
    </lineage>
</organism>
<dbReference type="EMBL" id="LT633299">
    <property type="protein sequence ID" value="SFZ71642.1"/>
    <property type="molecule type" value="Genomic_DNA"/>
</dbReference>
<name>A0A1M4NH18_HELBI</name>
<sequence>MSAKTYLWAVFGFMVVGFGSVMLLNYQPRRKAPSFSYGDIRLAPAWLC</sequence>
<gene>
    <name evidence="2" type="primary">omp1859</name>
</gene>
<proteinExistence type="predicted"/>
<keyword evidence="1" id="KW-0472">Membrane</keyword>
<keyword evidence="1" id="KW-0812">Transmembrane</keyword>
<keyword evidence="1" id="KW-1133">Transmembrane helix</keyword>
<dbReference type="RefSeq" id="WP_158651210.1">
    <property type="nucleotide sequence ID" value="NZ_FZEH01000096.1"/>
</dbReference>
<evidence type="ECO:0000256" key="1">
    <source>
        <dbReference type="SAM" id="Phobius"/>
    </source>
</evidence>
<evidence type="ECO:0000313" key="2">
    <source>
        <dbReference type="EMBL" id="SFZ71642.1"/>
    </source>
</evidence>
<dbReference type="AlphaFoldDB" id="A0A1M4NH18"/>
<accession>A0A1M4NH18</accession>